<protein>
    <submittedName>
        <fullName evidence="2">Anti-anti-sigma regulatory factor (Antagonist of anti-sigma factor)</fullName>
    </submittedName>
</protein>
<dbReference type="AlphaFoldDB" id="I4BNH3"/>
<dbReference type="Proteomes" id="UP000006057">
    <property type="component" value="Chromosome"/>
</dbReference>
<dbReference type="Pfam" id="PF01740">
    <property type="entry name" value="STAS"/>
    <property type="match status" value="1"/>
</dbReference>
<name>I4BNH3_MYCCN</name>
<dbReference type="InterPro" id="IPR002645">
    <property type="entry name" value="STAS_dom"/>
</dbReference>
<dbReference type="eggNOG" id="ENOG5031JG7">
    <property type="taxonomic scope" value="Bacteria"/>
</dbReference>
<evidence type="ECO:0000313" key="2">
    <source>
        <dbReference type="EMBL" id="AFM18830.1"/>
    </source>
</evidence>
<sequence length="136" mass="14205">MTVTSIRSRSADCRRFSVASTALTVVCRTQGRGADKEVTVSVSGEVDAANAKHFAHAVREAAGVSASVVLDLTDVNFMAFDGLSALYALSAHLSREDVTWCVVGSKAVSRVLELCDPEGLIPLATGIPTLRGAEPA</sequence>
<dbReference type="OrthoDB" id="4730390at2"/>
<evidence type="ECO:0000313" key="3">
    <source>
        <dbReference type="Proteomes" id="UP000006057"/>
    </source>
</evidence>
<dbReference type="CDD" id="cd07043">
    <property type="entry name" value="STAS_anti-anti-sigma_factors"/>
    <property type="match status" value="1"/>
</dbReference>
<reference evidence="2 3" key="1">
    <citation type="submission" date="2012-06" db="EMBL/GenBank/DDBJ databases">
        <title>Complete sequence of chromosome of Mycobacterium chubuense NBB4.</title>
        <authorList>
            <consortium name="US DOE Joint Genome Institute"/>
            <person name="Lucas S."/>
            <person name="Han J."/>
            <person name="Lapidus A."/>
            <person name="Cheng J.-F."/>
            <person name="Goodwin L."/>
            <person name="Pitluck S."/>
            <person name="Peters L."/>
            <person name="Mikhailova N."/>
            <person name="Teshima H."/>
            <person name="Detter J.C."/>
            <person name="Han C."/>
            <person name="Tapia R."/>
            <person name="Land M."/>
            <person name="Hauser L."/>
            <person name="Kyrpides N."/>
            <person name="Ivanova N."/>
            <person name="Pagani I."/>
            <person name="Mattes T."/>
            <person name="Holmes A."/>
            <person name="Rutledge P."/>
            <person name="Paulsen I."/>
            <person name="Coleman N."/>
            <person name="Woyke T."/>
        </authorList>
    </citation>
    <scope>NUCLEOTIDE SEQUENCE [LARGE SCALE GENOMIC DNA]</scope>
    <source>
        <strain evidence="2 3">NBB4</strain>
    </source>
</reference>
<dbReference type="InterPro" id="IPR036513">
    <property type="entry name" value="STAS_dom_sf"/>
</dbReference>
<dbReference type="RefSeq" id="WP_014817303.1">
    <property type="nucleotide sequence ID" value="NC_018027.1"/>
</dbReference>
<feature type="domain" description="STAS" evidence="1">
    <location>
        <begin position="38"/>
        <end position="136"/>
    </location>
</feature>
<accession>I4BNH3</accession>
<dbReference type="EMBL" id="CP003053">
    <property type="protein sequence ID" value="AFM18830.1"/>
    <property type="molecule type" value="Genomic_DNA"/>
</dbReference>
<dbReference type="HOGENOM" id="CLU_1873126_0_0_11"/>
<dbReference type="Gene3D" id="3.30.750.24">
    <property type="entry name" value="STAS domain"/>
    <property type="match status" value="1"/>
</dbReference>
<organism evidence="2 3">
    <name type="scientific">Mycolicibacterium chubuense (strain NBB4)</name>
    <name type="common">Mycobacterium chubuense</name>
    <dbReference type="NCBI Taxonomy" id="710421"/>
    <lineage>
        <taxon>Bacteria</taxon>
        <taxon>Bacillati</taxon>
        <taxon>Actinomycetota</taxon>
        <taxon>Actinomycetes</taxon>
        <taxon>Mycobacteriales</taxon>
        <taxon>Mycobacteriaceae</taxon>
        <taxon>Mycolicibacterium</taxon>
    </lineage>
</organism>
<dbReference type="KEGG" id="mcb:Mycch_4108"/>
<proteinExistence type="predicted"/>
<evidence type="ECO:0000259" key="1">
    <source>
        <dbReference type="PROSITE" id="PS50801"/>
    </source>
</evidence>
<dbReference type="STRING" id="710421.Mycch_4108"/>
<dbReference type="PATRIC" id="fig|710421.3.peg.4106"/>
<keyword evidence="3" id="KW-1185">Reference proteome</keyword>
<dbReference type="PROSITE" id="PS50801">
    <property type="entry name" value="STAS"/>
    <property type="match status" value="1"/>
</dbReference>
<gene>
    <name evidence="2" type="ordered locus">Mycch_4108</name>
</gene>
<dbReference type="SUPFAM" id="SSF52091">
    <property type="entry name" value="SpoIIaa-like"/>
    <property type="match status" value="1"/>
</dbReference>